<dbReference type="InterPro" id="IPR032675">
    <property type="entry name" value="LRR_dom_sf"/>
</dbReference>
<dbReference type="Gene3D" id="3.80.10.10">
    <property type="entry name" value="Ribonuclease Inhibitor"/>
    <property type="match status" value="2"/>
</dbReference>
<dbReference type="Proteomes" id="UP000518752">
    <property type="component" value="Unassembled WGS sequence"/>
</dbReference>
<evidence type="ECO:0000313" key="3">
    <source>
        <dbReference type="Proteomes" id="UP000518752"/>
    </source>
</evidence>
<sequence length="455" mass="50384">MATADNLHLDILELIFIYLSGNDLVSVALVSRAFFAGVIPRLYRKIMFRLNHAKRYPQLMSPFRAIIEHPALAVHVRHIEIRRIPPLKTQHHPVFLSEATQALSLCKNLQSFRCDKSALPSFLAPLQKKERLQELRVNAQLTTAQSEKLAKLDNLTSLCLDYGSWNIIDALPRWAPRFARTLTSLCLYSANELNEGVLDQVLQQLPGLQALHIVGCGQVDHVAVLRVVSHTPLLESLSFSTTESSSPLSKTAPSLPNLRHLALDTRYSMMSSPAPQVLASILNHLQSSAPALASFVLRLPEIKITVGKDFIEQLVKLHGSTLQTVAFIDCALSLDSILTITKSCICLERFELPIPLKDMISFASSIGKAPNLRLLIDTATQYGHSHGHGPSASLNQEHARYVIKSAPHLRKIVSGKRVWKNGSSGVGTLSLERLPAFSSGTYWFMPRDATDFGMN</sequence>
<comment type="caution">
    <text evidence="2">The sequence shown here is derived from an EMBL/GenBank/DDBJ whole genome shotgun (WGS) entry which is preliminary data.</text>
</comment>
<dbReference type="OrthoDB" id="3005567at2759"/>
<dbReference type="Pfam" id="PF00646">
    <property type="entry name" value="F-box"/>
    <property type="match status" value="1"/>
</dbReference>
<dbReference type="SUPFAM" id="SSF52047">
    <property type="entry name" value="RNI-like"/>
    <property type="match status" value="1"/>
</dbReference>
<reference evidence="2 3" key="1">
    <citation type="journal article" date="2020" name="ISME J.">
        <title>Uncovering the hidden diversity of litter-decomposition mechanisms in mushroom-forming fungi.</title>
        <authorList>
            <person name="Floudas D."/>
            <person name="Bentzer J."/>
            <person name="Ahren D."/>
            <person name="Johansson T."/>
            <person name="Persson P."/>
            <person name="Tunlid A."/>
        </authorList>
    </citation>
    <scope>NUCLEOTIDE SEQUENCE [LARGE SCALE GENOMIC DNA]</scope>
    <source>
        <strain evidence="2 3">CBS 406.79</strain>
    </source>
</reference>
<feature type="domain" description="F-box" evidence="1">
    <location>
        <begin position="6"/>
        <end position="34"/>
    </location>
</feature>
<accession>A0A8H5I018</accession>
<dbReference type="SUPFAM" id="SSF81383">
    <property type="entry name" value="F-box domain"/>
    <property type="match status" value="1"/>
</dbReference>
<dbReference type="CDD" id="cd09917">
    <property type="entry name" value="F-box_SF"/>
    <property type="match status" value="1"/>
</dbReference>
<gene>
    <name evidence="2" type="ORF">D9757_000886</name>
</gene>
<keyword evidence="3" id="KW-1185">Reference proteome</keyword>
<proteinExistence type="predicted"/>
<evidence type="ECO:0000313" key="2">
    <source>
        <dbReference type="EMBL" id="KAF5392671.1"/>
    </source>
</evidence>
<dbReference type="InterPro" id="IPR001810">
    <property type="entry name" value="F-box_dom"/>
</dbReference>
<dbReference type="InterPro" id="IPR036047">
    <property type="entry name" value="F-box-like_dom_sf"/>
</dbReference>
<protein>
    <recommendedName>
        <fullName evidence="1">F-box domain-containing protein</fullName>
    </recommendedName>
</protein>
<dbReference type="EMBL" id="JAACJN010000004">
    <property type="protein sequence ID" value="KAF5392671.1"/>
    <property type="molecule type" value="Genomic_DNA"/>
</dbReference>
<dbReference type="AlphaFoldDB" id="A0A8H5I018"/>
<name>A0A8H5I018_9AGAR</name>
<evidence type="ECO:0000259" key="1">
    <source>
        <dbReference type="Pfam" id="PF00646"/>
    </source>
</evidence>
<organism evidence="2 3">
    <name type="scientific">Collybiopsis confluens</name>
    <dbReference type="NCBI Taxonomy" id="2823264"/>
    <lineage>
        <taxon>Eukaryota</taxon>
        <taxon>Fungi</taxon>
        <taxon>Dikarya</taxon>
        <taxon>Basidiomycota</taxon>
        <taxon>Agaricomycotina</taxon>
        <taxon>Agaricomycetes</taxon>
        <taxon>Agaricomycetidae</taxon>
        <taxon>Agaricales</taxon>
        <taxon>Marasmiineae</taxon>
        <taxon>Omphalotaceae</taxon>
        <taxon>Collybiopsis</taxon>
    </lineage>
</organism>